<comment type="caution">
    <text evidence="2">The sequence shown here is derived from an EMBL/GenBank/DDBJ whole genome shotgun (WGS) entry which is preliminary data.</text>
</comment>
<keyword evidence="3" id="KW-1185">Reference proteome</keyword>
<protein>
    <submittedName>
        <fullName evidence="2">Uncharacterized protein</fullName>
    </submittedName>
</protein>
<sequence>MTSYLTRKRRCSRRTRIACIIAFELVVIVVAYLVGGWATCAIAIATAGLLAVIHGLVVLATAILMAKP</sequence>
<name>A0A0F3L1U1_9GAMM</name>
<evidence type="ECO:0000313" key="3">
    <source>
        <dbReference type="Proteomes" id="UP000033651"/>
    </source>
</evidence>
<feature type="transmembrane region" description="Helical" evidence="1">
    <location>
        <begin position="17"/>
        <end position="35"/>
    </location>
</feature>
<evidence type="ECO:0000313" key="2">
    <source>
        <dbReference type="EMBL" id="KJV36319.1"/>
    </source>
</evidence>
<dbReference type="EMBL" id="JZRB01000010">
    <property type="protein sequence ID" value="KJV36319.1"/>
    <property type="molecule type" value="Genomic_DNA"/>
</dbReference>
<keyword evidence="1" id="KW-1133">Transmembrane helix</keyword>
<proteinExistence type="predicted"/>
<reference evidence="2 3" key="1">
    <citation type="submission" date="2015-03" db="EMBL/GenBank/DDBJ databases">
        <title>Draft genome sequence of Luteibacter yeojuensis strain SU11.</title>
        <authorList>
            <person name="Sulaiman J."/>
            <person name="Priya K."/>
            <person name="Chan K.-G."/>
        </authorList>
    </citation>
    <scope>NUCLEOTIDE SEQUENCE [LARGE SCALE GENOMIC DNA]</scope>
    <source>
        <strain evidence="2 3">SU11</strain>
    </source>
</reference>
<keyword evidence="1" id="KW-0812">Transmembrane</keyword>
<dbReference type="RefSeq" id="WP_045828567.1">
    <property type="nucleotide sequence ID" value="NZ_JZRB01000010.1"/>
</dbReference>
<organism evidence="2 3">
    <name type="scientific">Luteibacter yeojuensis</name>
    <dbReference type="NCBI Taxonomy" id="345309"/>
    <lineage>
        <taxon>Bacteria</taxon>
        <taxon>Pseudomonadati</taxon>
        <taxon>Pseudomonadota</taxon>
        <taxon>Gammaproteobacteria</taxon>
        <taxon>Lysobacterales</taxon>
        <taxon>Rhodanobacteraceae</taxon>
        <taxon>Luteibacter</taxon>
    </lineage>
</organism>
<gene>
    <name evidence="2" type="ORF">VI08_05575</name>
</gene>
<dbReference type="Proteomes" id="UP000033651">
    <property type="component" value="Unassembled WGS sequence"/>
</dbReference>
<accession>A0A0F3L1U1</accession>
<dbReference type="AlphaFoldDB" id="A0A0F3L1U1"/>
<keyword evidence="1" id="KW-0472">Membrane</keyword>
<feature type="transmembrane region" description="Helical" evidence="1">
    <location>
        <begin position="41"/>
        <end position="66"/>
    </location>
</feature>
<evidence type="ECO:0000256" key="1">
    <source>
        <dbReference type="SAM" id="Phobius"/>
    </source>
</evidence>